<evidence type="ECO:0000259" key="2">
    <source>
        <dbReference type="Pfam" id="PF01243"/>
    </source>
</evidence>
<evidence type="ECO:0000313" key="3">
    <source>
        <dbReference type="EMBL" id="TMJ07633.1"/>
    </source>
</evidence>
<dbReference type="Gene3D" id="2.30.110.10">
    <property type="entry name" value="Electron Transport, Fmn-binding Protein, Chain A"/>
    <property type="match status" value="1"/>
</dbReference>
<dbReference type="PANTHER" id="PTHR35176:SF2">
    <property type="entry name" value="F420H(2)-DEPENDENT REDUCTASE RV1155"/>
    <property type="match status" value="1"/>
</dbReference>
<evidence type="ECO:0000256" key="1">
    <source>
        <dbReference type="ARBA" id="ARBA00023002"/>
    </source>
</evidence>
<organism evidence="3 4">
    <name type="scientific">Candidatus Segetimicrobium genomatis</name>
    <dbReference type="NCBI Taxonomy" id="2569760"/>
    <lineage>
        <taxon>Bacteria</taxon>
        <taxon>Bacillati</taxon>
        <taxon>Candidatus Sysuimicrobiota</taxon>
        <taxon>Candidatus Sysuimicrobiia</taxon>
        <taxon>Candidatus Sysuimicrobiales</taxon>
        <taxon>Candidatus Segetimicrobiaceae</taxon>
        <taxon>Candidatus Segetimicrobium</taxon>
    </lineage>
</organism>
<sequence>MLLREARVARLATADAAGQPHVVPVCFAVDGRTIYTPLDEKLKRVAPRRLRRVRNIEANPRIALIVDHYEEDWRRLRFALVTGTARIIEDGPDHARAIALLREKYPQYRAMRLEDRPVLVISPNTVVTWAAG</sequence>
<dbReference type="GO" id="GO:0005829">
    <property type="term" value="C:cytosol"/>
    <property type="evidence" value="ECO:0007669"/>
    <property type="project" value="TreeGrafter"/>
</dbReference>
<dbReference type="SUPFAM" id="SSF50475">
    <property type="entry name" value="FMN-binding split barrel"/>
    <property type="match status" value="1"/>
</dbReference>
<dbReference type="NCBIfam" id="TIGR03668">
    <property type="entry name" value="Rv0121_F420"/>
    <property type="match status" value="1"/>
</dbReference>
<dbReference type="InterPro" id="IPR052019">
    <property type="entry name" value="F420H2_bilvrd_red/Heme_oxyg"/>
</dbReference>
<accession>A0A537LI21</accession>
<dbReference type="Proteomes" id="UP000320393">
    <property type="component" value="Unassembled WGS sequence"/>
</dbReference>
<dbReference type="PANTHER" id="PTHR35176">
    <property type="entry name" value="HEME OXYGENASE HI_0854-RELATED"/>
    <property type="match status" value="1"/>
</dbReference>
<feature type="domain" description="Pyridoxamine 5'-phosphate oxidase N-terminal" evidence="2">
    <location>
        <begin position="2"/>
        <end position="129"/>
    </location>
</feature>
<gene>
    <name evidence="3" type="ORF">E6H02_11185</name>
</gene>
<dbReference type="Pfam" id="PF01243">
    <property type="entry name" value="PNPOx_N"/>
    <property type="match status" value="1"/>
</dbReference>
<dbReference type="AlphaFoldDB" id="A0A537LI21"/>
<dbReference type="GO" id="GO:0016627">
    <property type="term" value="F:oxidoreductase activity, acting on the CH-CH group of donors"/>
    <property type="evidence" value="ECO:0007669"/>
    <property type="project" value="TreeGrafter"/>
</dbReference>
<comment type="caution">
    <text evidence="3">The sequence shown here is derived from an EMBL/GenBank/DDBJ whole genome shotgun (WGS) entry which is preliminary data.</text>
</comment>
<proteinExistence type="predicted"/>
<reference evidence="3 4" key="1">
    <citation type="journal article" date="2019" name="Nat. Microbiol.">
        <title>Mediterranean grassland soil C-N compound turnover is dependent on rainfall and depth, and is mediated by genomically divergent microorganisms.</title>
        <authorList>
            <person name="Diamond S."/>
            <person name="Andeer P.F."/>
            <person name="Li Z."/>
            <person name="Crits-Christoph A."/>
            <person name="Burstein D."/>
            <person name="Anantharaman K."/>
            <person name="Lane K.R."/>
            <person name="Thomas B.C."/>
            <person name="Pan C."/>
            <person name="Northen T.R."/>
            <person name="Banfield J.F."/>
        </authorList>
    </citation>
    <scope>NUCLEOTIDE SEQUENCE [LARGE SCALE GENOMIC DNA]</scope>
    <source>
        <strain evidence="3">NP_5</strain>
    </source>
</reference>
<keyword evidence="1" id="KW-0560">Oxidoreductase</keyword>
<evidence type="ECO:0000313" key="4">
    <source>
        <dbReference type="Proteomes" id="UP000320393"/>
    </source>
</evidence>
<name>A0A537LI21_9BACT</name>
<dbReference type="InterPro" id="IPR019967">
    <property type="entry name" value="F420-dep_enz_PPOX_Rv0121"/>
</dbReference>
<protein>
    <submittedName>
        <fullName evidence="3">TIGR03668 family PPOX class F420-dependent oxidoreductase</fullName>
    </submittedName>
</protein>
<dbReference type="GO" id="GO:0070967">
    <property type="term" value="F:coenzyme F420 binding"/>
    <property type="evidence" value="ECO:0007669"/>
    <property type="project" value="TreeGrafter"/>
</dbReference>
<dbReference type="InterPro" id="IPR011576">
    <property type="entry name" value="Pyridox_Oxase_N"/>
</dbReference>
<dbReference type="InterPro" id="IPR012349">
    <property type="entry name" value="Split_barrel_FMN-bd"/>
</dbReference>
<dbReference type="EMBL" id="VBAM01000464">
    <property type="protein sequence ID" value="TMJ07633.1"/>
    <property type="molecule type" value="Genomic_DNA"/>
</dbReference>